<feature type="transmembrane region" description="Helical" evidence="1">
    <location>
        <begin position="51"/>
        <end position="69"/>
    </location>
</feature>
<keyword evidence="1" id="KW-0472">Membrane</keyword>
<keyword evidence="1" id="KW-1133">Transmembrane helix</keyword>
<dbReference type="Proteomes" id="UP001497522">
    <property type="component" value="Chromosome 11"/>
</dbReference>
<gene>
    <name evidence="2" type="ORF">CSSPJE1EN2_LOCUS3818</name>
</gene>
<dbReference type="EMBL" id="OZ023712">
    <property type="protein sequence ID" value="CAK9860823.1"/>
    <property type="molecule type" value="Genomic_DNA"/>
</dbReference>
<keyword evidence="1" id="KW-0812">Transmembrane</keyword>
<name>A0ABP1AE61_9BRYO</name>
<organism evidence="2 3">
    <name type="scientific">Sphagnum jensenii</name>
    <dbReference type="NCBI Taxonomy" id="128206"/>
    <lineage>
        <taxon>Eukaryota</taxon>
        <taxon>Viridiplantae</taxon>
        <taxon>Streptophyta</taxon>
        <taxon>Embryophyta</taxon>
        <taxon>Bryophyta</taxon>
        <taxon>Sphagnophytina</taxon>
        <taxon>Sphagnopsida</taxon>
        <taxon>Sphagnales</taxon>
        <taxon>Sphagnaceae</taxon>
        <taxon>Sphagnum</taxon>
    </lineage>
</organism>
<evidence type="ECO:0000256" key="1">
    <source>
        <dbReference type="SAM" id="Phobius"/>
    </source>
</evidence>
<reference evidence="2" key="1">
    <citation type="submission" date="2024-03" db="EMBL/GenBank/DDBJ databases">
        <authorList>
            <consortium name="ELIXIR-Norway"/>
            <consortium name="Elixir Norway"/>
        </authorList>
    </citation>
    <scope>NUCLEOTIDE SEQUENCE</scope>
</reference>
<evidence type="ECO:0000313" key="3">
    <source>
        <dbReference type="Proteomes" id="UP001497522"/>
    </source>
</evidence>
<keyword evidence="3" id="KW-1185">Reference proteome</keyword>
<protein>
    <submittedName>
        <fullName evidence="2">Uncharacterized protein</fullName>
    </submittedName>
</protein>
<accession>A0ABP1AE61</accession>
<sequence>MVNKKQVLISRPLKQDIPGDYCGAERPEEKDQGTTRQEVSLRQKTIPAHECVVLLLAVFFCSCLFLRYWCGAVRCGTTTVASARTPPCADDDVDDPVAATVCLPSWVPQLYTHLLYYLTSFEKASEVDLLFRAASC</sequence>
<proteinExistence type="predicted"/>
<evidence type="ECO:0000313" key="2">
    <source>
        <dbReference type="EMBL" id="CAK9860823.1"/>
    </source>
</evidence>